<proteinExistence type="predicted"/>
<organism evidence="1 2">
    <name type="scientific">Flavobacterium oreochromis</name>
    <dbReference type="NCBI Taxonomy" id="2906078"/>
    <lineage>
        <taxon>Bacteria</taxon>
        <taxon>Pseudomonadati</taxon>
        <taxon>Bacteroidota</taxon>
        <taxon>Flavobacteriia</taxon>
        <taxon>Flavobacteriales</taxon>
        <taxon>Flavobacteriaceae</taxon>
        <taxon>Flavobacterium</taxon>
    </lineage>
</organism>
<dbReference type="RefSeq" id="WP_123902157.1">
    <property type="nucleotide sequence ID" value="NZ_JAZGZP010000010.1"/>
</dbReference>
<keyword evidence="2" id="KW-1185">Reference proteome</keyword>
<protein>
    <submittedName>
        <fullName evidence="1">Uncharacterized protein</fullName>
    </submittedName>
</protein>
<evidence type="ECO:0000313" key="2">
    <source>
        <dbReference type="Proteomes" id="UP001621706"/>
    </source>
</evidence>
<dbReference type="EMBL" id="JAZGZP010000010">
    <property type="protein sequence ID" value="MFK7000823.1"/>
    <property type="molecule type" value="Genomic_DNA"/>
</dbReference>
<accession>A0ABW8P8Q2</accession>
<sequence>MTIEGWKKSDLPITKAKLYFYNDDDSIKQDSIETKFILSHLDIENPDPSETNIIFEKELNTKHNYK</sequence>
<gene>
    <name evidence="1" type="ORF">V3I07_07935</name>
</gene>
<reference evidence="1 2" key="1">
    <citation type="submission" date="2024-02" db="EMBL/GenBank/DDBJ databases">
        <title>Comparative Genomic Analysis of Flavobacterium Species Causing Columnaris Disease of Freshwater Fish in Thailand: Insights into Virulence and Resistance Mechanisms.</title>
        <authorList>
            <person name="Nguyen D."/>
            <person name="Chokmangmeepisarn P."/>
            <person name="Khianchaikhan K."/>
            <person name="Morishita M."/>
            <person name="Bunnoy A."/>
            <person name="Rodkhum C."/>
        </authorList>
    </citation>
    <scope>NUCLEOTIDE SEQUENCE [LARGE SCALE GENOMIC DNA]</scope>
    <source>
        <strain evidence="1 2">CNRT2201</strain>
    </source>
</reference>
<comment type="caution">
    <text evidence="1">The sequence shown here is derived from an EMBL/GenBank/DDBJ whole genome shotgun (WGS) entry which is preliminary data.</text>
</comment>
<evidence type="ECO:0000313" key="1">
    <source>
        <dbReference type="EMBL" id="MFK7000823.1"/>
    </source>
</evidence>
<name>A0ABW8P8Q2_9FLAO</name>
<dbReference type="Proteomes" id="UP001621706">
    <property type="component" value="Unassembled WGS sequence"/>
</dbReference>